<dbReference type="Proteomes" id="UP001321473">
    <property type="component" value="Unassembled WGS sequence"/>
</dbReference>
<accession>A0AAQ4EE91</accession>
<protein>
    <submittedName>
        <fullName evidence="1">Uncharacterized protein</fullName>
    </submittedName>
</protein>
<gene>
    <name evidence="1" type="ORF">V5799_012362</name>
</gene>
<evidence type="ECO:0000313" key="1">
    <source>
        <dbReference type="EMBL" id="KAK8773117.1"/>
    </source>
</evidence>
<sequence>MPQVDPFTPTAATEVLVTTRATRVQSATTDTPAAIHPAPAAERVAPMWKKPYRLHTNKNAALRSKKDNSVPVESRRHHPRLRVMLIKSHYNHGWPCGAWFNA</sequence>
<comment type="caution">
    <text evidence="1">The sequence shown here is derived from an EMBL/GenBank/DDBJ whole genome shotgun (WGS) entry which is preliminary data.</text>
</comment>
<keyword evidence="2" id="KW-1185">Reference proteome</keyword>
<name>A0AAQ4EE91_AMBAM</name>
<proteinExistence type="predicted"/>
<dbReference type="EMBL" id="JARKHS020017332">
    <property type="protein sequence ID" value="KAK8773117.1"/>
    <property type="molecule type" value="Genomic_DNA"/>
</dbReference>
<reference evidence="1 2" key="1">
    <citation type="journal article" date="2023" name="Arcadia Sci">
        <title>De novo assembly of a long-read Amblyomma americanum tick genome.</title>
        <authorList>
            <person name="Chou S."/>
            <person name="Poskanzer K.E."/>
            <person name="Rollins M."/>
            <person name="Thuy-Boun P.S."/>
        </authorList>
    </citation>
    <scope>NUCLEOTIDE SEQUENCE [LARGE SCALE GENOMIC DNA]</scope>
    <source>
        <strain evidence="1">F_SG_1</strain>
        <tissue evidence="1">Salivary glands</tissue>
    </source>
</reference>
<evidence type="ECO:0000313" key="2">
    <source>
        <dbReference type="Proteomes" id="UP001321473"/>
    </source>
</evidence>
<organism evidence="1 2">
    <name type="scientific">Amblyomma americanum</name>
    <name type="common">Lone star tick</name>
    <dbReference type="NCBI Taxonomy" id="6943"/>
    <lineage>
        <taxon>Eukaryota</taxon>
        <taxon>Metazoa</taxon>
        <taxon>Ecdysozoa</taxon>
        <taxon>Arthropoda</taxon>
        <taxon>Chelicerata</taxon>
        <taxon>Arachnida</taxon>
        <taxon>Acari</taxon>
        <taxon>Parasitiformes</taxon>
        <taxon>Ixodida</taxon>
        <taxon>Ixodoidea</taxon>
        <taxon>Ixodidae</taxon>
        <taxon>Amblyomminae</taxon>
        <taxon>Amblyomma</taxon>
    </lineage>
</organism>
<dbReference type="AlphaFoldDB" id="A0AAQ4EE91"/>